<reference evidence="4" key="1">
    <citation type="submission" date="2020-05" db="EMBL/GenBank/DDBJ databases">
        <title>Phylogenomic resolution of chytrid fungi.</title>
        <authorList>
            <person name="Stajich J.E."/>
            <person name="Amses K."/>
            <person name="Simmons R."/>
            <person name="Seto K."/>
            <person name="Myers J."/>
            <person name="Bonds A."/>
            <person name="Quandt C.A."/>
            <person name="Barry K."/>
            <person name="Liu P."/>
            <person name="Grigoriev I."/>
            <person name="Longcore J.E."/>
            <person name="James T.Y."/>
        </authorList>
    </citation>
    <scope>NUCLEOTIDE SEQUENCE</scope>
    <source>
        <strain evidence="4">PLAUS21</strain>
    </source>
</reference>
<dbReference type="InterPro" id="IPR027038">
    <property type="entry name" value="RanGap"/>
</dbReference>
<dbReference type="GO" id="GO:0005634">
    <property type="term" value="C:nucleus"/>
    <property type="evidence" value="ECO:0007669"/>
    <property type="project" value="TreeGrafter"/>
</dbReference>
<accession>A0AAD5Y6S5</accession>
<dbReference type="Proteomes" id="UP001210925">
    <property type="component" value="Unassembled WGS sequence"/>
</dbReference>
<dbReference type="Gene3D" id="3.80.10.10">
    <property type="entry name" value="Ribonuclease Inhibitor"/>
    <property type="match status" value="2"/>
</dbReference>
<dbReference type="GO" id="GO:0048471">
    <property type="term" value="C:perinuclear region of cytoplasm"/>
    <property type="evidence" value="ECO:0007669"/>
    <property type="project" value="TreeGrafter"/>
</dbReference>
<protein>
    <submittedName>
        <fullName evidence="4">Uncharacterized protein</fullName>
    </submittedName>
</protein>
<sequence>MWPELHLETITKDSISILKDIYAFKFEFPKLFISSQSLVEIWEYMPEAKETVLYIDGQDDYQAVGQVIWEDLFTEIYIPTFCPMNGYKLLQLFSTLKDLSRLKIVSIACEMDVKMAFMLKQCLCGAFLEELNLELVYFNDRYLQLLCQALPETRIKKLNLYRNEISSEGLDCLGKVLLNTDIEELNIGRNYISRTGLESLANGMVGSKLKTLHLQECEELSPDDLDCVFALLPHIPLENFHYYGEFSKSTEKILIDNLPKSNLKSISFLISHYLPEFLKACSNIKDLLLFNDENGICFDIADNMKYLNLETLRFRHTKIQMDGLEKLMSAIVDSNIRHLYFSQIRWPLEALAILARYLPGTKIQELHLNGCNSTQDGIVEFAKCIKETRLKRLNIWSHCNSIHTISAILENIGSRIQYLDLTGARDIDRNTARKLVLQHPSLTIKY</sequence>
<evidence type="ECO:0000313" key="5">
    <source>
        <dbReference type="Proteomes" id="UP001210925"/>
    </source>
</evidence>
<evidence type="ECO:0000313" key="4">
    <source>
        <dbReference type="EMBL" id="KAJ3255433.1"/>
    </source>
</evidence>
<dbReference type="PANTHER" id="PTHR24113:SF12">
    <property type="entry name" value="RAN GTPASE-ACTIVATING PROTEIN 1"/>
    <property type="match status" value="1"/>
</dbReference>
<organism evidence="4 5">
    <name type="scientific">Boothiomyces macroporosus</name>
    <dbReference type="NCBI Taxonomy" id="261099"/>
    <lineage>
        <taxon>Eukaryota</taxon>
        <taxon>Fungi</taxon>
        <taxon>Fungi incertae sedis</taxon>
        <taxon>Chytridiomycota</taxon>
        <taxon>Chytridiomycota incertae sedis</taxon>
        <taxon>Chytridiomycetes</taxon>
        <taxon>Rhizophydiales</taxon>
        <taxon>Terramycetaceae</taxon>
        <taxon>Boothiomyces</taxon>
    </lineage>
</organism>
<dbReference type="AlphaFoldDB" id="A0AAD5Y6S5"/>
<comment type="caution">
    <text evidence="4">The sequence shown here is derived from an EMBL/GenBank/DDBJ whole genome shotgun (WGS) entry which is preliminary data.</text>
</comment>
<dbReference type="GO" id="GO:0031267">
    <property type="term" value="F:small GTPase binding"/>
    <property type="evidence" value="ECO:0007669"/>
    <property type="project" value="TreeGrafter"/>
</dbReference>
<dbReference type="GO" id="GO:0005829">
    <property type="term" value="C:cytosol"/>
    <property type="evidence" value="ECO:0007669"/>
    <property type="project" value="TreeGrafter"/>
</dbReference>
<evidence type="ECO:0000256" key="3">
    <source>
        <dbReference type="ARBA" id="ARBA00022737"/>
    </source>
</evidence>
<gene>
    <name evidence="4" type="ORF">HK103_006250</name>
</gene>
<dbReference type="SUPFAM" id="SSF52047">
    <property type="entry name" value="RNI-like"/>
    <property type="match status" value="1"/>
</dbReference>
<keyword evidence="5" id="KW-1185">Reference proteome</keyword>
<dbReference type="PANTHER" id="PTHR24113">
    <property type="entry name" value="RAN GTPASE-ACTIVATING PROTEIN 1"/>
    <property type="match status" value="1"/>
</dbReference>
<dbReference type="InterPro" id="IPR032675">
    <property type="entry name" value="LRR_dom_sf"/>
</dbReference>
<dbReference type="GO" id="GO:0005096">
    <property type="term" value="F:GTPase activator activity"/>
    <property type="evidence" value="ECO:0007669"/>
    <property type="project" value="UniProtKB-KW"/>
</dbReference>
<dbReference type="GO" id="GO:0006913">
    <property type="term" value="P:nucleocytoplasmic transport"/>
    <property type="evidence" value="ECO:0007669"/>
    <property type="project" value="TreeGrafter"/>
</dbReference>
<evidence type="ECO:0000256" key="2">
    <source>
        <dbReference type="ARBA" id="ARBA00022614"/>
    </source>
</evidence>
<name>A0AAD5Y6S5_9FUNG</name>
<dbReference type="EMBL" id="JADGKB010000066">
    <property type="protein sequence ID" value="KAJ3255433.1"/>
    <property type="molecule type" value="Genomic_DNA"/>
</dbReference>
<evidence type="ECO:0000256" key="1">
    <source>
        <dbReference type="ARBA" id="ARBA00022468"/>
    </source>
</evidence>
<keyword evidence="2" id="KW-0433">Leucine-rich repeat</keyword>
<proteinExistence type="predicted"/>
<keyword evidence="3" id="KW-0677">Repeat</keyword>
<keyword evidence="1" id="KW-0343">GTPase activation</keyword>